<organism evidence="1">
    <name type="scientific">Arundo donax</name>
    <name type="common">Giant reed</name>
    <name type="synonym">Donax arundinaceus</name>
    <dbReference type="NCBI Taxonomy" id="35708"/>
    <lineage>
        <taxon>Eukaryota</taxon>
        <taxon>Viridiplantae</taxon>
        <taxon>Streptophyta</taxon>
        <taxon>Embryophyta</taxon>
        <taxon>Tracheophyta</taxon>
        <taxon>Spermatophyta</taxon>
        <taxon>Magnoliopsida</taxon>
        <taxon>Liliopsida</taxon>
        <taxon>Poales</taxon>
        <taxon>Poaceae</taxon>
        <taxon>PACMAD clade</taxon>
        <taxon>Arundinoideae</taxon>
        <taxon>Arundineae</taxon>
        <taxon>Arundo</taxon>
    </lineage>
</organism>
<dbReference type="AlphaFoldDB" id="A0A0A9AM05"/>
<evidence type="ECO:0000313" key="1">
    <source>
        <dbReference type="EMBL" id="JAD52146.1"/>
    </source>
</evidence>
<proteinExistence type="predicted"/>
<protein>
    <submittedName>
        <fullName evidence="1">Uncharacterized protein</fullName>
    </submittedName>
</protein>
<reference evidence="1" key="2">
    <citation type="journal article" date="2015" name="Data Brief">
        <title>Shoot transcriptome of the giant reed, Arundo donax.</title>
        <authorList>
            <person name="Barrero R.A."/>
            <person name="Guerrero F.D."/>
            <person name="Moolhuijzen P."/>
            <person name="Goolsby J.A."/>
            <person name="Tidwell J."/>
            <person name="Bellgard S.E."/>
            <person name="Bellgard M.I."/>
        </authorList>
    </citation>
    <scope>NUCLEOTIDE SEQUENCE</scope>
    <source>
        <tissue evidence="1">Shoot tissue taken approximately 20 cm above the soil surface</tissue>
    </source>
</reference>
<dbReference type="EMBL" id="GBRH01245749">
    <property type="protein sequence ID" value="JAD52146.1"/>
    <property type="molecule type" value="Transcribed_RNA"/>
</dbReference>
<name>A0A0A9AM05_ARUDO</name>
<sequence length="25" mass="2929">MITEVCMKMTFSFIFSHLSCETTNK</sequence>
<reference evidence="1" key="1">
    <citation type="submission" date="2014-09" db="EMBL/GenBank/DDBJ databases">
        <authorList>
            <person name="Magalhaes I.L.F."/>
            <person name="Oliveira U."/>
            <person name="Santos F.R."/>
            <person name="Vidigal T.H.D.A."/>
            <person name="Brescovit A.D."/>
            <person name="Santos A.J."/>
        </authorList>
    </citation>
    <scope>NUCLEOTIDE SEQUENCE</scope>
    <source>
        <tissue evidence="1">Shoot tissue taken approximately 20 cm above the soil surface</tissue>
    </source>
</reference>
<accession>A0A0A9AM05</accession>